<dbReference type="PANTHER" id="PTHR37486">
    <property type="entry name" value="STRINGENT STARVATION PROTEIN B"/>
    <property type="match status" value="1"/>
</dbReference>
<dbReference type="InterPro" id="IPR007481">
    <property type="entry name" value="SspB"/>
</dbReference>
<keyword evidence="2" id="KW-0378">Hydrolase</keyword>
<dbReference type="NCBIfam" id="NF008769">
    <property type="entry name" value="PRK11798.2-5"/>
    <property type="match status" value="1"/>
</dbReference>
<dbReference type="PANTHER" id="PTHR37486:SF1">
    <property type="entry name" value="STRINGENT STARVATION PROTEIN B"/>
    <property type="match status" value="1"/>
</dbReference>
<evidence type="ECO:0000313" key="3">
    <source>
        <dbReference type="Proteomes" id="UP000012019"/>
    </source>
</evidence>
<dbReference type="InterPro" id="IPR036760">
    <property type="entry name" value="SspB-like_sf"/>
</dbReference>
<comment type="caution">
    <text evidence="2">The sequence shown here is derived from an EMBL/GenBank/DDBJ whole genome shotgun (WGS) entry which is preliminary data.</text>
</comment>
<name>M7P295_9GAMM</name>
<gene>
    <name evidence="2" type="ORF">MPL1_03790</name>
</gene>
<dbReference type="GO" id="GO:0045732">
    <property type="term" value="P:positive regulation of protein catabolic process"/>
    <property type="evidence" value="ECO:0007669"/>
    <property type="project" value="TreeGrafter"/>
</dbReference>
<dbReference type="GO" id="GO:0005840">
    <property type="term" value="C:ribosome"/>
    <property type="evidence" value="ECO:0007669"/>
    <property type="project" value="TreeGrafter"/>
</dbReference>
<protein>
    <submittedName>
        <fullName evidence="2">ClpXP protease specificity-enhancing factor</fullName>
    </submittedName>
</protein>
<keyword evidence="3" id="KW-1185">Reference proteome</keyword>
<evidence type="ECO:0000256" key="1">
    <source>
        <dbReference type="SAM" id="MobiDB-lite"/>
    </source>
</evidence>
<dbReference type="SUPFAM" id="SSF101738">
    <property type="entry name" value="SspB-like"/>
    <property type="match status" value="1"/>
</dbReference>
<evidence type="ECO:0000313" key="2">
    <source>
        <dbReference type="EMBL" id="EMR13626.1"/>
    </source>
</evidence>
<dbReference type="STRING" id="1286106.MPL1_03790"/>
<dbReference type="PIRSF" id="PIRSF005276">
    <property type="entry name" value="SspB"/>
    <property type="match status" value="1"/>
</dbReference>
<accession>M7P295</accession>
<sequence length="137" mass="15582">MMTPQKPYLIRAIYEWLVDNQTTPYLLVNTLHDGCQVPKEYVRDNRIVLNIAPDAVQDLTLDNEWISFSARFAGKAMDLFIPVIAVQAIYAKENNEGMFFPDHHTPEPDEPDTDSGPEKRAPSTEPAQKKPTLKIVK</sequence>
<dbReference type="GO" id="GO:0006508">
    <property type="term" value="P:proteolysis"/>
    <property type="evidence" value="ECO:0007669"/>
    <property type="project" value="UniProtKB-KW"/>
</dbReference>
<organism evidence="2 3">
    <name type="scientific">Methylophaga lonarensis MPL</name>
    <dbReference type="NCBI Taxonomy" id="1286106"/>
    <lineage>
        <taxon>Bacteria</taxon>
        <taxon>Pseudomonadati</taxon>
        <taxon>Pseudomonadota</taxon>
        <taxon>Gammaproteobacteria</taxon>
        <taxon>Thiotrichales</taxon>
        <taxon>Piscirickettsiaceae</taxon>
        <taxon>Methylophaga</taxon>
    </lineage>
</organism>
<keyword evidence="2" id="KW-0645">Protease</keyword>
<dbReference type="eggNOG" id="COG2969">
    <property type="taxonomic scope" value="Bacteria"/>
</dbReference>
<feature type="region of interest" description="Disordered" evidence="1">
    <location>
        <begin position="97"/>
        <end position="137"/>
    </location>
</feature>
<dbReference type="EMBL" id="APHR01000017">
    <property type="protein sequence ID" value="EMR13626.1"/>
    <property type="molecule type" value="Genomic_DNA"/>
</dbReference>
<dbReference type="PATRIC" id="fig|1286106.3.peg.758"/>
<dbReference type="Proteomes" id="UP000012019">
    <property type="component" value="Unassembled WGS sequence"/>
</dbReference>
<reference evidence="2 3" key="1">
    <citation type="journal article" date="2013" name="Genome Announc.">
        <title>Draft Genome Sequence of Methylophaga lonarensis MPLT, a Haloalkaliphilic (Non-Methane-Utilizing) Methylotroph.</title>
        <authorList>
            <person name="Shetty S.A."/>
            <person name="Marathe N.P."/>
            <person name="Munot H."/>
            <person name="Antony C.P."/>
            <person name="Dhotre D.P."/>
            <person name="Murrell J.C."/>
            <person name="Shouche Y.S."/>
        </authorList>
    </citation>
    <scope>NUCLEOTIDE SEQUENCE [LARGE SCALE GENOMIC DNA]</scope>
    <source>
        <strain evidence="2 3">MPL</strain>
    </source>
</reference>
<dbReference type="GO" id="GO:0008233">
    <property type="term" value="F:peptidase activity"/>
    <property type="evidence" value="ECO:0007669"/>
    <property type="project" value="UniProtKB-KW"/>
</dbReference>
<dbReference type="Gene3D" id="2.30.30.220">
    <property type="entry name" value="SspB-like"/>
    <property type="match status" value="1"/>
</dbReference>
<dbReference type="GO" id="GO:0005829">
    <property type="term" value="C:cytosol"/>
    <property type="evidence" value="ECO:0007669"/>
    <property type="project" value="TreeGrafter"/>
</dbReference>
<proteinExistence type="predicted"/>
<dbReference type="Pfam" id="PF04386">
    <property type="entry name" value="SspB"/>
    <property type="match status" value="1"/>
</dbReference>
<dbReference type="AlphaFoldDB" id="M7P295"/>